<dbReference type="EC" id="2.4.-.-" evidence="2"/>
<dbReference type="PANTHER" id="PTHR43685:SF2">
    <property type="entry name" value="GLYCOSYLTRANSFERASE 2-LIKE DOMAIN-CONTAINING PROTEIN"/>
    <property type="match status" value="1"/>
</dbReference>
<organism evidence="2 3">
    <name type="scientific">Kocuria salsicia</name>
    <dbReference type="NCBI Taxonomy" id="664639"/>
    <lineage>
        <taxon>Bacteria</taxon>
        <taxon>Bacillati</taxon>
        <taxon>Actinomycetota</taxon>
        <taxon>Actinomycetes</taxon>
        <taxon>Micrococcales</taxon>
        <taxon>Micrococcaceae</taxon>
        <taxon>Kocuria</taxon>
    </lineage>
</organism>
<dbReference type="Proteomes" id="UP001553031">
    <property type="component" value="Unassembled WGS sequence"/>
</dbReference>
<evidence type="ECO:0000259" key="1">
    <source>
        <dbReference type="Pfam" id="PF00535"/>
    </source>
</evidence>
<dbReference type="Gene3D" id="3.90.550.10">
    <property type="entry name" value="Spore Coat Polysaccharide Biosynthesis Protein SpsA, Chain A"/>
    <property type="match status" value="2"/>
</dbReference>
<proteinExistence type="predicted"/>
<feature type="domain" description="Glycosyltransferase 2-like" evidence="1">
    <location>
        <begin position="264"/>
        <end position="388"/>
    </location>
</feature>
<keyword evidence="2" id="KW-0808">Transferase</keyword>
<dbReference type="InterPro" id="IPR050834">
    <property type="entry name" value="Glycosyltransf_2"/>
</dbReference>
<comment type="caution">
    <text evidence="2">The sequence shown here is derived from an EMBL/GenBank/DDBJ whole genome shotgun (WGS) entry which is preliminary data.</text>
</comment>
<evidence type="ECO:0000313" key="3">
    <source>
        <dbReference type="Proteomes" id="UP001553031"/>
    </source>
</evidence>
<feature type="domain" description="Glycosyltransferase 2-like" evidence="1">
    <location>
        <begin position="14"/>
        <end position="174"/>
    </location>
</feature>
<reference evidence="2 3" key="1">
    <citation type="submission" date="2024-06" db="EMBL/GenBank/DDBJ databases">
        <title>The Natural Products Discovery Center: Release of the First 8490 Sequenced Strains for Exploring Actinobacteria Biosynthetic Diversity.</title>
        <authorList>
            <person name="Kalkreuter E."/>
            <person name="Kautsar S.A."/>
            <person name="Yang D."/>
            <person name="Bader C.D."/>
            <person name="Teijaro C.N."/>
            <person name="Fluegel L."/>
            <person name="Davis C.M."/>
            <person name="Simpson J.R."/>
            <person name="Lauterbach L."/>
            <person name="Steele A.D."/>
            <person name="Gui C."/>
            <person name="Meng S."/>
            <person name="Li G."/>
            <person name="Viehrig K."/>
            <person name="Ye F."/>
            <person name="Su P."/>
            <person name="Kiefer A.F."/>
            <person name="Nichols A."/>
            <person name="Cepeda A.J."/>
            <person name="Yan W."/>
            <person name="Fan B."/>
            <person name="Jiang Y."/>
            <person name="Adhikari A."/>
            <person name="Zheng C.-J."/>
            <person name="Schuster L."/>
            <person name="Cowan T.M."/>
            <person name="Smanski M.J."/>
            <person name="Chevrette M.G."/>
            <person name="De Carvalho L.P.S."/>
            <person name="Shen B."/>
        </authorList>
    </citation>
    <scope>NUCLEOTIDE SEQUENCE [LARGE SCALE GENOMIC DNA]</scope>
    <source>
        <strain evidence="2 3">NPDC079179</strain>
    </source>
</reference>
<name>A0ABV3K998_9MICC</name>
<dbReference type="PANTHER" id="PTHR43685">
    <property type="entry name" value="GLYCOSYLTRANSFERASE"/>
    <property type="match status" value="1"/>
</dbReference>
<evidence type="ECO:0000313" key="2">
    <source>
        <dbReference type="EMBL" id="MEV8156967.1"/>
    </source>
</evidence>
<dbReference type="CDD" id="cd00761">
    <property type="entry name" value="Glyco_tranf_GTA_type"/>
    <property type="match status" value="1"/>
</dbReference>
<dbReference type="EMBL" id="JBFBLL010000001">
    <property type="protein sequence ID" value="MEV8156967.1"/>
    <property type="molecule type" value="Genomic_DNA"/>
</dbReference>
<dbReference type="GO" id="GO:0016757">
    <property type="term" value="F:glycosyltransferase activity"/>
    <property type="evidence" value="ECO:0007669"/>
    <property type="project" value="UniProtKB-KW"/>
</dbReference>
<dbReference type="InterPro" id="IPR029044">
    <property type="entry name" value="Nucleotide-diphossugar_trans"/>
</dbReference>
<keyword evidence="2" id="KW-0328">Glycosyltransferase</keyword>
<dbReference type="InterPro" id="IPR001173">
    <property type="entry name" value="Glyco_trans_2-like"/>
</dbReference>
<accession>A0ABV3K998</accession>
<keyword evidence="3" id="KW-1185">Reference proteome</keyword>
<gene>
    <name evidence="2" type="ORF">AB0O96_01990</name>
</gene>
<protein>
    <submittedName>
        <fullName evidence="2">Glycosyltransferase</fullName>
        <ecNumber evidence="2">2.4.-.-</ecNumber>
    </submittedName>
</protein>
<sequence>MNIPTKDADLVDVTVIIPFRNRGVSRLRRAIESLAAAAPGLSVQVIVSDLGSDDPGTARSVCERSGAEWLRLESDHWNRSVCINRALAVSRGEYVQVDDVDMIWTPGSLAAHLDQIKAHPKSFINSQVWDLPEDLTEYALTTAEPDWALFREKSVSHSRWGHGLVLAPRSALLRIGGLDERMHTYGGEDLDLTKRLKRTGLRQEWVGHRGDELFHIWHDRIPSMAAKDSRVAAAIKKNRDLYYSDDSVIRNVPTSGQTDEPLVSVVIATRNRSAYLAESIYSALYQTVRSLEVLVIDDGSTDDTEAVVRQIEDPRVRYVHQDATGVAAARNRGTKEARGFYIAVLDDDDLMRPDRLEIQLGCLDGAAQGCVGNLLHFYDSDGQMYYFSDARPTTAGALPTGGFAGHPGWLVEKSLLEQIPYDESLSSAIDTNVALRALRSGFRFRHCNQFVTLRRIHEKQVTMVDGQQQKLGARLTRVWFQGGVDPQTMKHAQNNYSKTTERPVDAVKTTPTMRPWLPDHLVTRTVQLRPSDMLKTIDLPLPHRAGSAVSIISGTGEQVGSPLQVSGVTWPQLAALRRKNVPHHVIESDEESSGIKRGLTVLPPTGEDEVETGGEPLVALSDAVENLIQAERDKLQPDEFLVCWEPADPQDVVDEPELSSSHRPAVSFSLSNSAGTRRIILQRSADFADLVETVGRASGLIKAYSPTAKLHLPYIHRKAIEMGLTA</sequence>
<dbReference type="Pfam" id="PF00535">
    <property type="entry name" value="Glycos_transf_2"/>
    <property type="match status" value="2"/>
</dbReference>
<dbReference type="SUPFAM" id="SSF53448">
    <property type="entry name" value="Nucleotide-diphospho-sugar transferases"/>
    <property type="match status" value="2"/>
</dbReference>
<dbReference type="RefSeq" id="WP_363783628.1">
    <property type="nucleotide sequence ID" value="NZ_JBFBLL010000001.1"/>
</dbReference>